<keyword evidence="1" id="KW-0472">Membrane</keyword>
<evidence type="ECO:0000256" key="1">
    <source>
        <dbReference type="SAM" id="Phobius"/>
    </source>
</evidence>
<sequence>MLLLVVLVLHAAAVWFCTGLVWVVQVLVYPGFAGLDRASFTAWHDRHTRLMAWTVSGPWAVQGVTTAVLLVWRPDGVPFWAAALAGVCGAATVAVTVLVSVPCHRRLSAGYDDEVLTRLVVTNRWRVLAWTAGGLVAAGMLVAAA</sequence>
<feature type="transmembrane region" description="Helical" evidence="1">
    <location>
        <begin position="127"/>
        <end position="144"/>
    </location>
</feature>
<gene>
    <name evidence="2" type="ORF">WCD74_23035</name>
</gene>
<keyword evidence="1" id="KW-0812">Transmembrane</keyword>
<dbReference type="RefSeq" id="WP_337697224.1">
    <property type="nucleotide sequence ID" value="NZ_JBBEGN010000014.1"/>
</dbReference>
<feature type="transmembrane region" description="Helical" evidence="1">
    <location>
        <begin position="78"/>
        <end position="101"/>
    </location>
</feature>
<organism evidence="2 3">
    <name type="scientific">Actinomycetospora aurantiaca</name>
    <dbReference type="NCBI Taxonomy" id="3129233"/>
    <lineage>
        <taxon>Bacteria</taxon>
        <taxon>Bacillati</taxon>
        <taxon>Actinomycetota</taxon>
        <taxon>Actinomycetes</taxon>
        <taxon>Pseudonocardiales</taxon>
        <taxon>Pseudonocardiaceae</taxon>
        <taxon>Actinomycetospora</taxon>
    </lineage>
</organism>
<evidence type="ECO:0008006" key="4">
    <source>
        <dbReference type="Google" id="ProtNLM"/>
    </source>
</evidence>
<protein>
    <recommendedName>
        <fullName evidence="4">DUF1772 domain-containing protein</fullName>
    </recommendedName>
</protein>
<evidence type="ECO:0000313" key="2">
    <source>
        <dbReference type="EMBL" id="MEJ2870656.1"/>
    </source>
</evidence>
<dbReference type="EMBL" id="JBBEGN010000014">
    <property type="protein sequence ID" value="MEJ2870656.1"/>
    <property type="molecule type" value="Genomic_DNA"/>
</dbReference>
<comment type="caution">
    <text evidence="2">The sequence shown here is derived from an EMBL/GenBank/DDBJ whole genome shotgun (WGS) entry which is preliminary data.</text>
</comment>
<proteinExistence type="predicted"/>
<accession>A0ABU8MTR7</accession>
<feature type="transmembrane region" description="Helical" evidence="1">
    <location>
        <begin position="6"/>
        <end position="29"/>
    </location>
</feature>
<reference evidence="2 3" key="1">
    <citation type="submission" date="2024-03" db="EMBL/GenBank/DDBJ databases">
        <title>Actinomycetospora sp. OC33-EN08, a novel actinomycete isolated from wild orchid (Aerides multiflora).</title>
        <authorList>
            <person name="Suriyachadkun C."/>
        </authorList>
    </citation>
    <scope>NUCLEOTIDE SEQUENCE [LARGE SCALE GENOMIC DNA]</scope>
    <source>
        <strain evidence="2 3">OC33-EN08</strain>
    </source>
</reference>
<name>A0ABU8MTR7_9PSEU</name>
<keyword evidence="3" id="KW-1185">Reference proteome</keyword>
<dbReference type="Proteomes" id="UP001385809">
    <property type="component" value="Unassembled WGS sequence"/>
</dbReference>
<evidence type="ECO:0000313" key="3">
    <source>
        <dbReference type="Proteomes" id="UP001385809"/>
    </source>
</evidence>
<keyword evidence="1" id="KW-1133">Transmembrane helix</keyword>